<proteinExistence type="predicted"/>
<evidence type="ECO:0000313" key="2">
    <source>
        <dbReference type="Proteomes" id="UP000603227"/>
    </source>
</evidence>
<protein>
    <recommendedName>
        <fullName evidence="3">Pyridoxamine 5'-phosphate oxidase</fullName>
    </recommendedName>
</protein>
<dbReference type="InterPro" id="IPR012349">
    <property type="entry name" value="Split_barrel_FMN-bd"/>
</dbReference>
<dbReference type="Proteomes" id="UP000603227">
    <property type="component" value="Unassembled WGS sequence"/>
</dbReference>
<keyword evidence="2" id="KW-1185">Reference proteome</keyword>
<gene>
    <name evidence="1" type="ORF">GCM10017771_83540</name>
</gene>
<accession>A0A919DNL9</accession>
<comment type="caution">
    <text evidence="1">The sequence shown here is derived from an EMBL/GenBank/DDBJ whole genome shotgun (WGS) entry which is preliminary data.</text>
</comment>
<dbReference type="AlphaFoldDB" id="A0A919DNL9"/>
<organism evidence="1 2">
    <name type="scientific">Streptomyces capitiformicae</name>
    <dbReference type="NCBI Taxonomy" id="2014920"/>
    <lineage>
        <taxon>Bacteria</taxon>
        <taxon>Bacillati</taxon>
        <taxon>Actinomycetota</taxon>
        <taxon>Actinomycetes</taxon>
        <taxon>Kitasatosporales</taxon>
        <taxon>Streptomycetaceae</taxon>
        <taxon>Streptomyces</taxon>
    </lineage>
</organism>
<name>A0A919DNL9_9ACTN</name>
<dbReference type="EMBL" id="BNAT01000050">
    <property type="protein sequence ID" value="GHE60320.1"/>
    <property type="molecule type" value="Genomic_DNA"/>
</dbReference>
<evidence type="ECO:0008006" key="3">
    <source>
        <dbReference type="Google" id="ProtNLM"/>
    </source>
</evidence>
<reference evidence="1" key="2">
    <citation type="submission" date="2020-09" db="EMBL/GenBank/DDBJ databases">
        <authorList>
            <person name="Sun Q."/>
            <person name="Zhou Y."/>
        </authorList>
    </citation>
    <scope>NUCLEOTIDE SEQUENCE</scope>
    <source>
        <strain evidence="1">CGMCC 4.7403</strain>
    </source>
</reference>
<dbReference type="SUPFAM" id="SSF50475">
    <property type="entry name" value="FMN-binding split barrel"/>
    <property type="match status" value="1"/>
</dbReference>
<dbReference type="Pfam" id="PF12900">
    <property type="entry name" value="Pyridox_ox_2"/>
    <property type="match status" value="1"/>
</dbReference>
<sequence>MRAEDPRDLPGNLRHPGHPALLVGEAEVADDAIDGVVVAFEADAFDAAARSGWSVVVTGRATVVADPDEHERLSQAGPTSWMPLRDAVFARIESETTTGRELRGRAARGEAARRRVHPLGRVAKVPPAARRLARSPTLGFARAGGPS</sequence>
<evidence type="ECO:0000313" key="1">
    <source>
        <dbReference type="EMBL" id="GHE60320.1"/>
    </source>
</evidence>
<dbReference type="Gene3D" id="2.30.110.10">
    <property type="entry name" value="Electron Transport, Fmn-binding Protein, Chain A"/>
    <property type="match status" value="1"/>
</dbReference>
<reference evidence="1" key="1">
    <citation type="journal article" date="2014" name="Int. J. Syst. Evol. Microbiol.">
        <title>Complete genome sequence of Corynebacterium casei LMG S-19264T (=DSM 44701T), isolated from a smear-ripened cheese.</title>
        <authorList>
            <consortium name="US DOE Joint Genome Institute (JGI-PGF)"/>
            <person name="Walter F."/>
            <person name="Albersmeier A."/>
            <person name="Kalinowski J."/>
            <person name="Ruckert C."/>
        </authorList>
    </citation>
    <scope>NUCLEOTIDE SEQUENCE</scope>
    <source>
        <strain evidence="1">CGMCC 4.7403</strain>
    </source>
</reference>
<dbReference type="InterPro" id="IPR024747">
    <property type="entry name" value="Pyridox_Oxase-rel"/>
</dbReference>